<dbReference type="AlphaFoldDB" id="A0A4Y2NYU3"/>
<gene>
    <name evidence="1" type="ORF">AVEN_196039_1</name>
</gene>
<comment type="caution">
    <text evidence="1">The sequence shown here is derived from an EMBL/GenBank/DDBJ whole genome shotgun (WGS) entry which is preliminary data.</text>
</comment>
<dbReference type="Proteomes" id="UP000499080">
    <property type="component" value="Unassembled WGS sequence"/>
</dbReference>
<keyword evidence="2" id="KW-1185">Reference proteome</keyword>
<protein>
    <recommendedName>
        <fullName evidence="3">Reverse transcriptase domain-containing protein</fullName>
    </recommendedName>
</protein>
<accession>A0A4Y2NYU3</accession>
<evidence type="ECO:0000313" key="1">
    <source>
        <dbReference type="EMBL" id="GBN44758.1"/>
    </source>
</evidence>
<proteinExistence type="predicted"/>
<sequence length="126" mass="14797">MIFHAAGPIHEASSVESAFEPRTLRLRGRHHTVTSPPKNVFSFGFRLDIRDKAKPSRRVWIPKPGKTEKRPLGIPTITDRVRQTLVKMALEPIGRSKMWRFIKFKFFLEEFDDYYTFPLYTSCEKI</sequence>
<reference evidence="1 2" key="1">
    <citation type="journal article" date="2019" name="Sci. Rep.">
        <title>Orb-weaving spider Araneus ventricosus genome elucidates the spidroin gene catalogue.</title>
        <authorList>
            <person name="Kono N."/>
            <person name="Nakamura H."/>
            <person name="Ohtoshi R."/>
            <person name="Moran D.A.P."/>
            <person name="Shinohara A."/>
            <person name="Yoshida Y."/>
            <person name="Fujiwara M."/>
            <person name="Mori M."/>
            <person name="Tomita M."/>
            <person name="Arakawa K."/>
        </authorList>
    </citation>
    <scope>NUCLEOTIDE SEQUENCE [LARGE SCALE GENOMIC DNA]</scope>
</reference>
<dbReference type="EMBL" id="BGPR01010190">
    <property type="protein sequence ID" value="GBN44758.1"/>
    <property type="molecule type" value="Genomic_DNA"/>
</dbReference>
<organism evidence="1 2">
    <name type="scientific">Araneus ventricosus</name>
    <name type="common">Orbweaver spider</name>
    <name type="synonym">Epeira ventricosa</name>
    <dbReference type="NCBI Taxonomy" id="182803"/>
    <lineage>
        <taxon>Eukaryota</taxon>
        <taxon>Metazoa</taxon>
        <taxon>Ecdysozoa</taxon>
        <taxon>Arthropoda</taxon>
        <taxon>Chelicerata</taxon>
        <taxon>Arachnida</taxon>
        <taxon>Araneae</taxon>
        <taxon>Araneomorphae</taxon>
        <taxon>Entelegynae</taxon>
        <taxon>Araneoidea</taxon>
        <taxon>Araneidae</taxon>
        <taxon>Araneus</taxon>
    </lineage>
</organism>
<evidence type="ECO:0008006" key="3">
    <source>
        <dbReference type="Google" id="ProtNLM"/>
    </source>
</evidence>
<evidence type="ECO:0000313" key="2">
    <source>
        <dbReference type="Proteomes" id="UP000499080"/>
    </source>
</evidence>
<dbReference type="OrthoDB" id="5428681at2759"/>
<name>A0A4Y2NYU3_ARAVE</name>